<reference evidence="1 2" key="1">
    <citation type="submission" date="2024-01" db="EMBL/GenBank/DDBJ databases">
        <title>Complete genome of Cladobotryum mycophilum ATHUM6906.</title>
        <authorList>
            <person name="Christinaki A.C."/>
            <person name="Myridakis A.I."/>
            <person name="Kouvelis V.N."/>
        </authorList>
    </citation>
    <scope>NUCLEOTIDE SEQUENCE [LARGE SCALE GENOMIC DNA]</scope>
    <source>
        <strain evidence="1 2">ATHUM6906</strain>
    </source>
</reference>
<dbReference type="InterPro" id="IPR039437">
    <property type="entry name" value="FrzH/put_lumazine-bd"/>
</dbReference>
<dbReference type="Gene3D" id="3.10.450.50">
    <property type="match status" value="1"/>
</dbReference>
<sequence length="133" mass="14751">MTTVSKNIKVIPTSEYDEIVRVVQQNYIDGLREGDPSLVAQAFHKDAIMYGYALDGKLLGGPVSNLYTYVSQNGAAPNLKTRLDIIGVTPTTAVVKVDMEKDAAGVDYTDYHTLIKYEGEWCIIAKTFHAYEQ</sequence>
<evidence type="ECO:0008006" key="3">
    <source>
        <dbReference type="Google" id="ProtNLM"/>
    </source>
</evidence>
<name>A0ABR0SP29_9HYPO</name>
<dbReference type="SUPFAM" id="SSF54427">
    <property type="entry name" value="NTF2-like"/>
    <property type="match status" value="1"/>
</dbReference>
<dbReference type="Pfam" id="PF12893">
    <property type="entry name" value="Lumazine_bd_2"/>
    <property type="match status" value="1"/>
</dbReference>
<protein>
    <recommendedName>
        <fullName evidence="3">Nuclear transport factor 2 family protein</fullName>
    </recommendedName>
</protein>
<dbReference type="Proteomes" id="UP001338125">
    <property type="component" value="Unassembled WGS sequence"/>
</dbReference>
<accession>A0ABR0SP29</accession>
<organism evidence="1 2">
    <name type="scientific">Cladobotryum mycophilum</name>
    <dbReference type="NCBI Taxonomy" id="491253"/>
    <lineage>
        <taxon>Eukaryota</taxon>
        <taxon>Fungi</taxon>
        <taxon>Dikarya</taxon>
        <taxon>Ascomycota</taxon>
        <taxon>Pezizomycotina</taxon>
        <taxon>Sordariomycetes</taxon>
        <taxon>Hypocreomycetidae</taxon>
        <taxon>Hypocreales</taxon>
        <taxon>Hypocreaceae</taxon>
        <taxon>Cladobotryum</taxon>
    </lineage>
</organism>
<proteinExistence type="predicted"/>
<evidence type="ECO:0000313" key="1">
    <source>
        <dbReference type="EMBL" id="KAK5993907.1"/>
    </source>
</evidence>
<evidence type="ECO:0000313" key="2">
    <source>
        <dbReference type="Proteomes" id="UP001338125"/>
    </source>
</evidence>
<gene>
    <name evidence="1" type="ORF">PT974_07345</name>
</gene>
<dbReference type="InterPro" id="IPR032710">
    <property type="entry name" value="NTF2-like_dom_sf"/>
</dbReference>
<comment type="caution">
    <text evidence="1">The sequence shown here is derived from an EMBL/GenBank/DDBJ whole genome shotgun (WGS) entry which is preliminary data.</text>
</comment>
<dbReference type="EMBL" id="JAVFKD010000012">
    <property type="protein sequence ID" value="KAK5993907.1"/>
    <property type="molecule type" value="Genomic_DNA"/>
</dbReference>
<keyword evidence="2" id="KW-1185">Reference proteome</keyword>